<dbReference type="SUPFAM" id="SSF55136">
    <property type="entry name" value="Probable bacterial effector-binding domain"/>
    <property type="match status" value="1"/>
</dbReference>
<dbReference type="InParanoid" id="A0A1Z5KKZ2"/>
<keyword evidence="5" id="KW-1185">Reference proteome</keyword>
<dbReference type="Proteomes" id="UP000198406">
    <property type="component" value="Unassembled WGS sequence"/>
</dbReference>
<dbReference type="EMBL" id="BDSP01000252">
    <property type="protein sequence ID" value="GAX26946.1"/>
    <property type="molecule type" value="Genomic_DNA"/>
</dbReference>
<evidence type="ECO:0000256" key="2">
    <source>
        <dbReference type="SAM" id="MobiDB-lite"/>
    </source>
</evidence>
<reference evidence="4 5" key="1">
    <citation type="journal article" date="2015" name="Plant Cell">
        <title>Oil accumulation by the oleaginous diatom Fistulifera solaris as revealed by the genome and transcriptome.</title>
        <authorList>
            <person name="Tanaka T."/>
            <person name="Maeda Y."/>
            <person name="Veluchamy A."/>
            <person name="Tanaka M."/>
            <person name="Abida H."/>
            <person name="Marechal E."/>
            <person name="Bowler C."/>
            <person name="Muto M."/>
            <person name="Sunaga Y."/>
            <person name="Tanaka M."/>
            <person name="Yoshino T."/>
            <person name="Taniguchi T."/>
            <person name="Fukuda Y."/>
            <person name="Nemoto M."/>
            <person name="Matsumoto M."/>
            <person name="Wong P.S."/>
            <person name="Aburatani S."/>
            <person name="Fujibuchi W."/>
        </authorList>
    </citation>
    <scope>NUCLEOTIDE SEQUENCE [LARGE SCALE GENOMIC DNA]</scope>
    <source>
        <strain evidence="4 5">JPCC DA0580</strain>
    </source>
</reference>
<dbReference type="AlphaFoldDB" id="A0A1Z5KKZ2"/>
<sequence length="445" mass="49426">MRLLLLLPVVSTAWVMPWRRNPHQATTLASSMTDDFANFAASLEEETDTRSTITSSSATKDPITKNKSWQEDLDEFLNPMTPAARKQVLLSDLAGANSDIQASIQSALRDGTIDPLLTPRGKRLQEGTRAVARQVVSDILPSLASSFPPPSVSQGLFPPPPFPFPPAEDINRLGTRVFNALQNQIQTGLKNLQEDLQDPTTRIPQRLSQQTEEILQEAGNVFSETPAGLKEPPYTVVATTEAYEIRDYEGYKVAITNMMMTGTDDPYFTPNTSNLAEQGRAFNSLAAYLFGANRQKEVLDMTTPVTTTMSGEMRFYIDSINPPEPLEQDESKNVYETDTIRIEEIPPARLAVRRFYGFVTQGEVARQKEALLTALALDGDYELDVAHGQTVKHLIFQYNPPYTIPVVRRNEIAVPISRVSEVEAQESADRISENWISPSDGESES</sequence>
<evidence type="ECO:0000256" key="1">
    <source>
        <dbReference type="ARBA" id="ARBA00009817"/>
    </source>
</evidence>
<comment type="similarity">
    <text evidence="1">Belongs to the HEBP family.</text>
</comment>
<feature type="region of interest" description="Disordered" evidence="2">
    <location>
        <begin position="425"/>
        <end position="445"/>
    </location>
</feature>
<feature type="chain" id="PRO_5012938823" evidence="3">
    <location>
        <begin position="16"/>
        <end position="445"/>
    </location>
</feature>
<dbReference type="PANTHER" id="PTHR11220:SF58">
    <property type="entry name" value="SOUL HEME-BINDING FAMILY PROTEIN"/>
    <property type="match status" value="1"/>
</dbReference>
<dbReference type="Gene3D" id="3.20.80.10">
    <property type="entry name" value="Regulatory factor, effector binding domain"/>
    <property type="match status" value="1"/>
</dbReference>
<dbReference type="PANTHER" id="PTHR11220">
    <property type="entry name" value="HEME-BINDING PROTEIN-RELATED"/>
    <property type="match status" value="1"/>
</dbReference>
<proteinExistence type="inferred from homology"/>
<keyword evidence="3" id="KW-0732">Signal</keyword>
<feature type="signal peptide" evidence="3">
    <location>
        <begin position="1"/>
        <end position="15"/>
    </location>
</feature>
<dbReference type="Pfam" id="PF04832">
    <property type="entry name" value="SOUL"/>
    <property type="match status" value="1"/>
</dbReference>
<gene>
    <name evidence="4" type="ORF">FisN_9Lh248</name>
</gene>
<name>A0A1Z5KKZ2_FISSO</name>
<dbReference type="OrthoDB" id="6424451at2759"/>
<protein>
    <submittedName>
        <fullName evidence="4">Uncharacterized protein</fullName>
    </submittedName>
</protein>
<evidence type="ECO:0000313" key="5">
    <source>
        <dbReference type="Proteomes" id="UP000198406"/>
    </source>
</evidence>
<comment type="caution">
    <text evidence="4">The sequence shown here is derived from an EMBL/GenBank/DDBJ whole genome shotgun (WGS) entry which is preliminary data.</text>
</comment>
<organism evidence="4 5">
    <name type="scientific">Fistulifera solaris</name>
    <name type="common">Oleaginous diatom</name>
    <dbReference type="NCBI Taxonomy" id="1519565"/>
    <lineage>
        <taxon>Eukaryota</taxon>
        <taxon>Sar</taxon>
        <taxon>Stramenopiles</taxon>
        <taxon>Ochrophyta</taxon>
        <taxon>Bacillariophyta</taxon>
        <taxon>Bacillariophyceae</taxon>
        <taxon>Bacillariophycidae</taxon>
        <taxon>Naviculales</taxon>
        <taxon>Naviculaceae</taxon>
        <taxon>Fistulifera</taxon>
    </lineage>
</organism>
<evidence type="ECO:0000256" key="3">
    <source>
        <dbReference type="SAM" id="SignalP"/>
    </source>
</evidence>
<dbReference type="InterPro" id="IPR006917">
    <property type="entry name" value="SOUL_heme-bd"/>
</dbReference>
<evidence type="ECO:0000313" key="4">
    <source>
        <dbReference type="EMBL" id="GAX26946.1"/>
    </source>
</evidence>
<dbReference type="InterPro" id="IPR011256">
    <property type="entry name" value="Reg_factor_effector_dom_sf"/>
</dbReference>
<accession>A0A1Z5KKZ2</accession>